<evidence type="ECO:0000256" key="2">
    <source>
        <dbReference type="ARBA" id="ARBA00022475"/>
    </source>
</evidence>
<dbReference type="InterPro" id="IPR023299">
    <property type="entry name" value="ATPase_P-typ_cyto_dom_N"/>
</dbReference>
<dbReference type="AlphaFoldDB" id="X1HLD4"/>
<evidence type="ECO:0000256" key="1">
    <source>
        <dbReference type="ARBA" id="ARBA00004651"/>
    </source>
</evidence>
<protein>
    <submittedName>
        <fullName evidence="3">Uncharacterized protein</fullName>
    </submittedName>
</protein>
<dbReference type="EMBL" id="BARU01006222">
    <property type="protein sequence ID" value="GAH46103.1"/>
    <property type="molecule type" value="Genomic_DNA"/>
</dbReference>
<evidence type="ECO:0000313" key="3">
    <source>
        <dbReference type="EMBL" id="GAH46103.1"/>
    </source>
</evidence>
<keyword evidence="2" id="KW-1003">Cell membrane</keyword>
<sequence>MLPTSICLEGLLFIVIFIKNIIEDFNEIIDKYFKTNDLGKLYVDDKELTIEGVGYNINGNILKSDKSIVNNDDLKIFLEVCMFCNNSHVSLADQKSGDLTVVGDPTEISMKVVALKENIDQSFNKIDEIPFNSDRKMMTVIGKKDRKIIAYIKGAPDILMMNASKVLLNGEVKPINILRDKILKQICLYLLLLH</sequence>
<dbReference type="Gene3D" id="3.40.1110.10">
    <property type="entry name" value="Calcium-transporting ATPase, cytoplasmic domain N"/>
    <property type="match status" value="1"/>
</dbReference>
<name>X1HLD4_9ZZZZ</name>
<dbReference type="PANTHER" id="PTHR43294">
    <property type="entry name" value="SODIUM/POTASSIUM-TRANSPORTING ATPASE SUBUNIT ALPHA"/>
    <property type="match status" value="1"/>
</dbReference>
<dbReference type="SUPFAM" id="SSF81660">
    <property type="entry name" value="Metal cation-transporting ATPase, ATP-binding domain N"/>
    <property type="match status" value="1"/>
</dbReference>
<dbReference type="GO" id="GO:0005886">
    <property type="term" value="C:plasma membrane"/>
    <property type="evidence" value="ECO:0007669"/>
    <property type="project" value="UniProtKB-SubCell"/>
</dbReference>
<reference evidence="3" key="1">
    <citation type="journal article" date="2014" name="Front. Microbiol.">
        <title>High frequency of phylogenetically diverse reductive dehalogenase-homologous genes in deep subseafloor sedimentary metagenomes.</title>
        <authorList>
            <person name="Kawai M."/>
            <person name="Futagami T."/>
            <person name="Toyoda A."/>
            <person name="Takaki Y."/>
            <person name="Nishi S."/>
            <person name="Hori S."/>
            <person name="Arai W."/>
            <person name="Tsubouchi T."/>
            <person name="Morono Y."/>
            <person name="Uchiyama I."/>
            <person name="Ito T."/>
            <person name="Fujiyama A."/>
            <person name="Inagaki F."/>
            <person name="Takami H."/>
        </authorList>
    </citation>
    <scope>NUCLEOTIDE SEQUENCE</scope>
    <source>
        <strain evidence="3">Expedition CK06-06</strain>
    </source>
</reference>
<dbReference type="PANTHER" id="PTHR43294:SF21">
    <property type="entry name" value="CATION TRANSPORTING ATPASE"/>
    <property type="match status" value="1"/>
</dbReference>
<dbReference type="GO" id="GO:0000166">
    <property type="term" value="F:nucleotide binding"/>
    <property type="evidence" value="ECO:0007669"/>
    <property type="project" value="InterPro"/>
</dbReference>
<comment type="subcellular location">
    <subcellularLocation>
        <location evidence="1">Cell membrane</location>
        <topology evidence="1">Multi-pass membrane protein</topology>
    </subcellularLocation>
</comment>
<comment type="caution">
    <text evidence="3">The sequence shown here is derived from an EMBL/GenBank/DDBJ whole genome shotgun (WGS) entry which is preliminary data.</text>
</comment>
<dbReference type="InterPro" id="IPR050510">
    <property type="entry name" value="Cation_transp_ATPase_P-type"/>
</dbReference>
<proteinExistence type="predicted"/>
<accession>X1HLD4</accession>
<gene>
    <name evidence="3" type="ORF">S03H2_12214</name>
</gene>
<keyword evidence="2" id="KW-0472">Membrane</keyword>
<dbReference type="Pfam" id="PF13246">
    <property type="entry name" value="Cation_ATPase"/>
    <property type="match status" value="1"/>
</dbReference>
<dbReference type="GO" id="GO:1902600">
    <property type="term" value="P:proton transmembrane transport"/>
    <property type="evidence" value="ECO:0007669"/>
    <property type="project" value="TreeGrafter"/>
</dbReference>
<dbReference type="GO" id="GO:0019829">
    <property type="term" value="F:ATPase-coupled monoatomic cation transmembrane transporter activity"/>
    <property type="evidence" value="ECO:0007669"/>
    <property type="project" value="TreeGrafter"/>
</dbReference>
<organism evidence="3">
    <name type="scientific">marine sediment metagenome</name>
    <dbReference type="NCBI Taxonomy" id="412755"/>
    <lineage>
        <taxon>unclassified sequences</taxon>
        <taxon>metagenomes</taxon>
        <taxon>ecological metagenomes</taxon>
    </lineage>
</organism>